<name>A0A1H4FR87_9SPHI</name>
<keyword evidence="2 3" id="KW-0663">Pyridoxal phosphate</keyword>
<sequence length="456" mass="50570">MKVLTIHIGQILINKSKKKTKLYFMKDSYSQKLHNLIPGGAHTYSRGDDQFPANAPSILERGEGAYVFSPDGKKYLDYGMGLRSVNIGYGNKEIADACYTEIIKGNNLTRASLTELRAAELLTELIPSVDMVKFAKHGSAVTSAAVKLARAYTGKKFVAVPSEQPFFSYDDWFIGSTVMQRGIPAEMTTLTLKFNYNNIDSLIHLFDAHPGEIAAVMLEAATNIKPQPDFLYQVKALCKKNGAVFILDEMITGFRWHLQGAQTYFNIEPDLCTFGKAMANGFAVAALAGKREIMEVGGILEEGAERVFLTSTTHGAEMSALGAFIKTMEILKRDSIVEHFWEYGQNLMDGLNGIAGDLGIEEQFYVEGYPCSPNYVVKDKTGNVSLAMRTLFAQEMLSKDVLMPYIAVSYSHQNAELDLTLDAARHALKICQQALNDGYESYLNSPVIKPVFRKYN</sequence>
<dbReference type="NCBIfam" id="NF004856">
    <property type="entry name" value="PRK06209.1"/>
    <property type="match status" value="1"/>
</dbReference>
<gene>
    <name evidence="4" type="ORF">SAMN05443550_10884</name>
</gene>
<protein>
    <submittedName>
        <fullName evidence="4">Glutamate-1-semialdehyde 2,1-aminomutase</fullName>
    </submittedName>
</protein>
<dbReference type="InterPro" id="IPR005814">
    <property type="entry name" value="Aminotrans_3"/>
</dbReference>
<dbReference type="InterPro" id="IPR015424">
    <property type="entry name" value="PyrdxlP-dep_Trfase"/>
</dbReference>
<dbReference type="Pfam" id="PF00202">
    <property type="entry name" value="Aminotran_3"/>
    <property type="match status" value="1"/>
</dbReference>
<evidence type="ECO:0000313" key="4">
    <source>
        <dbReference type="EMBL" id="SEA99869.1"/>
    </source>
</evidence>
<dbReference type="SUPFAM" id="SSF53383">
    <property type="entry name" value="PLP-dependent transferases"/>
    <property type="match status" value="1"/>
</dbReference>
<dbReference type="Proteomes" id="UP000198850">
    <property type="component" value="Unassembled WGS sequence"/>
</dbReference>
<comment type="similarity">
    <text evidence="3">Belongs to the class-III pyridoxal-phosphate-dependent aminotransferase family.</text>
</comment>
<dbReference type="STRING" id="425514.SAMN05443550_10884"/>
<dbReference type="InterPro" id="IPR015421">
    <property type="entry name" value="PyrdxlP-dep_Trfase_major"/>
</dbReference>
<evidence type="ECO:0000256" key="2">
    <source>
        <dbReference type="ARBA" id="ARBA00022898"/>
    </source>
</evidence>
<dbReference type="GO" id="GO:0008483">
    <property type="term" value="F:transaminase activity"/>
    <property type="evidence" value="ECO:0007669"/>
    <property type="project" value="InterPro"/>
</dbReference>
<dbReference type="GO" id="GO:0030170">
    <property type="term" value="F:pyridoxal phosphate binding"/>
    <property type="evidence" value="ECO:0007669"/>
    <property type="project" value="InterPro"/>
</dbReference>
<comment type="cofactor">
    <cofactor evidence="1">
        <name>pyridoxal 5'-phosphate</name>
        <dbReference type="ChEBI" id="CHEBI:597326"/>
    </cofactor>
</comment>
<proteinExistence type="inferred from homology"/>
<keyword evidence="5" id="KW-1185">Reference proteome</keyword>
<evidence type="ECO:0000313" key="5">
    <source>
        <dbReference type="Proteomes" id="UP000198850"/>
    </source>
</evidence>
<evidence type="ECO:0000256" key="3">
    <source>
        <dbReference type="RuleBase" id="RU003560"/>
    </source>
</evidence>
<accession>A0A1H4FR87</accession>
<dbReference type="EMBL" id="FNRA01000008">
    <property type="protein sequence ID" value="SEA99869.1"/>
    <property type="molecule type" value="Genomic_DNA"/>
</dbReference>
<dbReference type="Gene3D" id="3.40.640.10">
    <property type="entry name" value="Type I PLP-dependent aspartate aminotransferase-like (Major domain)"/>
    <property type="match status" value="1"/>
</dbReference>
<dbReference type="PANTHER" id="PTHR43713:SF3">
    <property type="entry name" value="GLUTAMATE-1-SEMIALDEHYDE 2,1-AMINOMUTASE 1, CHLOROPLASTIC-RELATED"/>
    <property type="match status" value="1"/>
</dbReference>
<dbReference type="Gene3D" id="3.90.1150.10">
    <property type="entry name" value="Aspartate Aminotransferase, domain 1"/>
    <property type="match status" value="1"/>
</dbReference>
<organism evidence="4 5">
    <name type="scientific">Pedobacter hartonius</name>
    <dbReference type="NCBI Taxonomy" id="425514"/>
    <lineage>
        <taxon>Bacteria</taxon>
        <taxon>Pseudomonadati</taxon>
        <taxon>Bacteroidota</taxon>
        <taxon>Sphingobacteriia</taxon>
        <taxon>Sphingobacteriales</taxon>
        <taxon>Sphingobacteriaceae</taxon>
        <taxon>Pedobacter</taxon>
    </lineage>
</organism>
<dbReference type="AlphaFoldDB" id="A0A1H4FR87"/>
<dbReference type="PANTHER" id="PTHR43713">
    <property type="entry name" value="GLUTAMATE-1-SEMIALDEHYDE 2,1-AMINOMUTASE"/>
    <property type="match status" value="1"/>
</dbReference>
<reference evidence="4 5" key="1">
    <citation type="submission" date="2016-10" db="EMBL/GenBank/DDBJ databases">
        <authorList>
            <person name="de Groot N.N."/>
        </authorList>
    </citation>
    <scope>NUCLEOTIDE SEQUENCE [LARGE SCALE GENOMIC DNA]</scope>
    <source>
        <strain evidence="4 5">DSM 19033</strain>
    </source>
</reference>
<evidence type="ECO:0000256" key="1">
    <source>
        <dbReference type="ARBA" id="ARBA00001933"/>
    </source>
</evidence>
<dbReference type="InterPro" id="IPR015422">
    <property type="entry name" value="PyrdxlP-dep_Trfase_small"/>
</dbReference>